<keyword evidence="2" id="KW-1185">Reference proteome</keyword>
<dbReference type="Gene3D" id="3.40.50.300">
    <property type="entry name" value="P-loop containing nucleotide triphosphate hydrolases"/>
    <property type="match status" value="1"/>
</dbReference>
<dbReference type="EMBL" id="KL197740">
    <property type="protein sequence ID" value="KDQ52397.1"/>
    <property type="molecule type" value="Genomic_DNA"/>
</dbReference>
<feature type="non-terminal residue" evidence="1">
    <location>
        <position position="112"/>
    </location>
</feature>
<dbReference type="HOGENOM" id="CLU_023805_5_2_1"/>
<reference evidence="2" key="1">
    <citation type="journal article" date="2014" name="Proc. Natl. Acad. Sci. U.S.A.">
        <title>Extensive sampling of basidiomycete genomes demonstrates inadequacy of the white-rot/brown-rot paradigm for wood decay fungi.</title>
        <authorList>
            <person name="Riley R."/>
            <person name="Salamov A.A."/>
            <person name="Brown D.W."/>
            <person name="Nagy L.G."/>
            <person name="Floudas D."/>
            <person name="Held B.W."/>
            <person name="Levasseur A."/>
            <person name="Lombard V."/>
            <person name="Morin E."/>
            <person name="Otillar R."/>
            <person name="Lindquist E.A."/>
            <person name="Sun H."/>
            <person name="LaButti K.M."/>
            <person name="Schmutz J."/>
            <person name="Jabbour D."/>
            <person name="Luo H."/>
            <person name="Baker S.E."/>
            <person name="Pisabarro A.G."/>
            <person name="Walton J.D."/>
            <person name="Blanchette R.A."/>
            <person name="Henrissat B."/>
            <person name="Martin F."/>
            <person name="Cullen D."/>
            <person name="Hibbett D.S."/>
            <person name="Grigoriev I.V."/>
        </authorList>
    </citation>
    <scope>NUCLEOTIDE SEQUENCE [LARGE SCALE GENOMIC DNA]</scope>
    <source>
        <strain evidence="2">MUCL 33604</strain>
    </source>
</reference>
<dbReference type="InterPro" id="IPR027417">
    <property type="entry name" value="P-loop_NTPase"/>
</dbReference>
<dbReference type="InParanoid" id="A0A067PM82"/>
<proteinExistence type="predicted"/>
<evidence type="ECO:0000313" key="2">
    <source>
        <dbReference type="Proteomes" id="UP000027265"/>
    </source>
</evidence>
<dbReference type="OrthoDB" id="3267153at2759"/>
<dbReference type="AlphaFoldDB" id="A0A067PM82"/>
<evidence type="ECO:0000313" key="1">
    <source>
        <dbReference type="EMBL" id="KDQ52397.1"/>
    </source>
</evidence>
<protein>
    <recommendedName>
        <fullName evidence="3">G domain-containing protein</fullName>
    </recommendedName>
</protein>
<feature type="non-terminal residue" evidence="1">
    <location>
        <position position="1"/>
    </location>
</feature>
<accession>A0A067PM82</accession>
<name>A0A067PM82_9AGAM</name>
<organism evidence="1 2">
    <name type="scientific">Jaapia argillacea MUCL 33604</name>
    <dbReference type="NCBI Taxonomy" id="933084"/>
    <lineage>
        <taxon>Eukaryota</taxon>
        <taxon>Fungi</taxon>
        <taxon>Dikarya</taxon>
        <taxon>Basidiomycota</taxon>
        <taxon>Agaricomycotina</taxon>
        <taxon>Agaricomycetes</taxon>
        <taxon>Agaricomycetidae</taxon>
        <taxon>Jaapiales</taxon>
        <taxon>Jaapiaceae</taxon>
        <taxon>Jaapia</taxon>
    </lineage>
</organism>
<evidence type="ECO:0008006" key="3">
    <source>
        <dbReference type="Google" id="ProtNLM"/>
    </source>
</evidence>
<dbReference type="Proteomes" id="UP000027265">
    <property type="component" value="Unassembled WGS sequence"/>
</dbReference>
<gene>
    <name evidence="1" type="ORF">JAAARDRAFT_107548</name>
</gene>
<sequence length="112" mass="13009">KIRQLYRRFRVLIMGKANSGKTTILQKIWSHCPGTPLPTFIFVPSIDHWNHVEQRGHHHIEYEVTYASNPAFVFHDSRGFEAGSTDEIQAVHDFIESRGKTGDVEKQLHIIW</sequence>
<dbReference type="SUPFAM" id="SSF52540">
    <property type="entry name" value="P-loop containing nucleoside triphosphate hydrolases"/>
    <property type="match status" value="1"/>
</dbReference>